<proteinExistence type="predicted"/>
<reference evidence="2 3" key="1">
    <citation type="journal article" date="2024" name="G3 (Bethesda)">
        <title>Genome assembly of Hibiscus sabdariffa L. provides insights into metabolisms of medicinal natural products.</title>
        <authorList>
            <person name="Kim T."/>
        </authorList>
    </citation>
    <scope>NUCLEOTIDE SEQUENCE [LARGE SCALE GENOMIC DNA]</scope>
    <source>
        <strain evidence="2">TK-2024</strain>
        <tissue evidence="2">Old leaves</tissue>
    </source>
</reference>
<gene>
    <name evidence="2" type="ORF">V6N12_007428</name>
</gene>
<feature type="signal peptide" evidence="1">
    <location>
        <begin position="1"/>
        <end position="20"/>
    </location>
</feature>
<evidence type="ECO:0000313" key="3">
    <source>
        <dbReference type="Proteomes" id="UP001472677"/>
    </source>
</evidence>
<dbReference type="EMBL" id="JBBPBM010000009">
    <property type="protein sequence ID" value="KAK8568892.1"/>
    <property type="molecule type" value="Genomic_DNA"/>
</dbReference>
<keyword evidence="1" id="KW-0732">Signal</keyword>
<name>A0ABR2F1Q6_9ROSI</name>
<protein>
    <recommendedName>
        <fullName evidence="4">Triacylglycerol lipase</fullName>
    </recommendedName>
</protein>
<accession>A0ABR2F1Q6</accession>
<organism evidence="2 3">
    <name type="scientific">Hibiscus sabdariffa</name>
    <name type="common">roselle</name>
    <dbReference type="NCBI Taxonomy" id="183260"/>
    <lineage>
        <taxon>Eukaryota</taxon>
        <taxon>Viridiplantae</taxon>
        <taxon>Streptophyta</taxon>
        <taxon>Embryophyta</taxon>
        <taxon>Tracheophyta</taxon>
        <taxon>Spermatophyta</taxon>
        <taxon>Magnoliopsida</taxon>
        <taxon>eudicotyledons</taxon>
        <taxon>Gunneridae</taxon>
        <taxon>Pentapetalae</taxon>
        <taxon>rosids</taxon>
        <taxon>malvids</taxon>
        <taxon>Malvales</taxon>
        <taxon>Malvaceae</taxon>
        <taxon>Malvoideae</taxon>
        <taxon>Hibiscus</taxon>
    </lineage>
</organism>
<evidence type="ECO:0008006" key="4">
    <source>
        <dbReference type="Google" id="ProtNLM"/>
    </source>
</evidence>
<feature type="chain" id="PRO_5046381235" description="Triacylglycerol lipase" evidence="1">
    <location>
        <begin position="21"/>
        <end position="114"/>
    </location>
</feature>
<comment type="caution">
    <text evidence="2">The sequence shown here is derived from an EMBL/GenBank/DDBJ whole genome shotgun (WGS) entry which is preliminary data.</text>
</comment>
<dbReference type="Proteomes" id="UP001472677">
    <property type="component" value="Unassembled WGS sequence"/>
</dbReference>
<evidence type="ECO:0000256" key="1">
    <source>
        <dbReference type="SAM" id="SignalP"/>
    </source>
</evidence>
<sequence>MLNFSSAVTLFVLFFVSANAFAIDQVFPGNAKDVEIINSSINDDDTICKLVVQCRLKRAADSAKTANKPPPPVLLQHGIFVDAAPWLWNLNLNLNSQEESLGVGFILSDNGLAR</sequence>
<keyword evidence="3" id="KW-1185">Reference proteome</keyword>
<evidence type="ECO:0000313" key="2">
    <source>
        <dbReference type="EMBL" id="KAK8568892.1"/>
    </source>
</evidence>